<dbReference type="InterPro" id="IPR057456">
    <property type="entry name" value="Znf_C17orf113"/>
</dbReference>
<dbReference type="Proteomes" id="UP000054558">
    <property type="component" value="Unassembled WGS sequence"/>
</dbReference>
<keyword evidence="5" id="KW-1185">Reference proteome</keyword>
<dbReference type="OMA" id="CANAKYT"/>
<reference evidence="4 5" key="1">
    <citation type="journal article" date="2014" name="Nat. Commun.">
        <title>Klebsormidium flaccidum genome reveals primary factors for plant terrestrial adaptation.</title>
        <authorList>
            <person name="Hori K."/>
            <person name="Maruyama F."/>
            <person name="Fujisawa T."/>
            <person name="Togashi T."/>
            <person name="Yamamoto N."/>
            <person name="Seo M."/>
            <person name="Sato S."/>
            <person name="Yamada T."/>
            <person name="Mori H."/>
            <person name="Tajima N."/>
            <person name="Moriyama T."/>
            <person name="Ikeuchi M."/>
            <person name="Watanabe M."/>
            <person name="Wada H."/>
            <person name="Kobayashi K."/>
            <person name="Saito M."/>
            <person name="Masuda T."/>
            <person name="Sasaki-Sekimoto Y."/>
            <person name="Mashiguchi K."/>
            <person name="Awai K."/>
            <person name="Shimojima M."/>
            <person name="Masuda S."/>
            <person name="Iwai M."/>
            <person name="Nobusawa T."/>
            <person name="Narise T."/>
            <person name="Kondo S."/>
            <person name="Saito H."/>
            <person name="Sato R."/>
            <person name="Murakawa M."/>
            <person name="Ihara Y."/>
            <person name="Oshima-Yamada Y."/>
            <person name="Ohtaka K."/>
            <person name="Satoh M."/>
            <person name="Sonobe K."/>
            <person name="Ishii M."/>
            <person name="Ohtani R."/>
            <person name="Kanamori-Sato M."/>
            <person name="Honoki R."/>
            <person name="Miyazaki D."/>
            <person name="Mochizuki H."/>
            <person name="Umetsu J."/>
            <person name="Higashi K."/>
            <person name="Shibata D."/>
            <person name="Kamiya Y."/>
            <person name="Sato N."/>
            <person name="Nakamura Y."/>
            <person name="Tabata S."/>
            <person name="Ida S."/>
            <person name="Kurokawa K."/>
            <person name="Ohta H."/>
        </authorList>
    </citation>
    <scope>NUCLEOTIDE SEQUENCE [LARGE SCALE GENOMIC DNA]</scope>
    <source>
        <strain evidence="4 5">NIES-2285</strain>
    </source>
</reference>
<gene>
    <name evidence="4" type="ORF">KFL_010610020</name>
</gene>
<evidence type="ECO:0000313" key="5">
    <source>
        <dbReference type="Proteomes" id="UP000054558"/>
    </source>
</evidence>
<dbReference type="AlphaFoldDB" id="A0A1Y1IRB0"/>
<evidence type="ECO:0000256" key="1">
    <source>
        <dbReference type="SAM" id="MobiDB-lite"/>
    </source>
</evidence>
<sequence>MGIAGFLTVKKPASDTATAANVNAGSSGRATQLAGGNRQVAAGQRAATASPAVNAAPAAQSAADQKAPQPSKPRIVRKFKERWAHECKCPGLFFNDGKMFCQICIDNKKTNAFTVGAKKIEKKAVAKHVASASHVAAVLLAKGIGVDAGAMAKASDKALKEKQQQIRGMFKNAYYMAKKNIAATKYESFIKNLEEQDVQMITASYRNRDACHEFQAKMSESLFEKLKKDLNASPVFSVMIDETTDIAVNEHMIVYALYLKNNELQVDFISLLQVTDTTAAGLTGALEGLLKLLGVDLAKLVGFGSDGASVMTGRVNGVAAMLTRKLNGHLLSTHCVAHRAALASAGAATATPYSKAVDDVVTKLATRYSKSAKASSQLRKVQEEAGSKLLRVQRIHKVRWLSRHQSLERVLKVWPEVLLDIEQHVPAAVRGIAAAAAAAALADPVTPADAADDARLDLQLRDFKFVFSLHFLADALGELAKLSKQFQADKLNLPAVDAYVERTIKSFTEAFIDRDLERSAWEHGPPGGVLRGFLEAVHEPATVGEPVLFEGRELLNVDLQGSFDYMEEYARAVVKELRDRFPARELFNAFHIFSPAAFPDPKAEDELRDFAQKFGVTELNKLLEHFGEQKVGRDDVIFPPLVDSDEARTEWKELKHVLLTLKGREPTPPMAGVLKILSTEEPYKDSYPNLLLLLQIAIVQPLNTAACERGFSCQNDIKTRNRSRPR</sequence>
<dbReference type="STRING" id="105231.A0A1Y1IRB0"/>
<protein>
    <submittedName>
        <fullName evidence="4">Uncharacterized protein</fullName>
    </submittedName>
</protein>
<dbReference type="OrthoDB" id="1924773at2759"/>
<accession>A0A1Y1IRB0</accession>
<name>A0A1Y1IRB0_KLENI</name>
<dbReference type="Pfam" id="PF14291">
    <property type="entry name" value="DUF4371"/>
    <property type="match status" value="1"/>
</dbReference>
<evidence type="ECO:0000259" key="3">
    <source>
        <dbReference type="Pfam" id="PF25431"/>
    </source>
</evidence>
<dbReference type="InterPro" id="IPR025398">
    <property type="entry name" value="DUF4371"/>
</dbReference>
<evidence type="ECO:0000259" key="2">
    <source>
        <dbReference type="Pfam" id="PF14291"/>
    </source>
</evidence>
<feature type="domain" description="C17orf113 probable zinc finger" evidence="3">
    <location>
        <begin position="97"/>
        <end position="140"/>
    </location>
</feature>
<feature type="domain" description="DUF4371" evidence="2">
    <location>
        <begin position="189"/>
        <end position="317"/>
    </location>
</feature>
<dbReference type="EMBL" id="DF238010">
    <property type="protein sequence ID" value="GAQ92582.1"/>
    <property type="molecule type" value="Genomic_DNA"/>
</dbReference>
<organism evidence="4 5">
    <name type="scientific">Klebsormidium nitens</name>
    <name type="common">Green alga</name>
    <name type="synonym">Ulothrix nitens</name>
    <dbReference type="NCBI Taxonomy" id="105231"/>
    <lineage>
        <taxon>Eukaryota</taxon>
        <taxon>Viridiplantae</taxon>
        <taxon>Streptophyta</taxon>
        <taxon>Klebsormidiophyceae</taxon>
        <taxon>Klebsormidiales</taxon>
        <taxon>Klebsormidiaceae</taxon>
        <taxon>Klebsormidium</taxon>
    </lineage>
</organism>
<evidence type="ECO:0000313" key="4">
    <source>
        <dbReference type="EMBL" id="GAQ92582.1"/>
    </source>
</evidence>
<feature type="region of interest" description="Disordered" evidence="1">
    <location>
        <begin position="45"/>
        <end position="72"/>
    </location>
</feature>
<dbReference type="PANTHER" id="PTHR46880:SF5">
    <property type="entry name" value="DUF4371 DOMAIN-CONTAINING PROTEIN"/>
    <property type="match status" value="1"/>
</dbReference>
<proteinExistence type="predicted"/>
<dbReference type="InterPro" id="IPR012337">
    <property type="entry name" value="RNaseH-like_sf"/>
</dbReference>
<dbReference type="PANTHER" id="PTHR46880">
    <property type="entry name" value="RAS-ASSOCIATING DOMAIN-CONTAINING PROTEIN"/>
    <property type="match status" value="1"/>
</dbReference>
<feature type="compositionally biased region" description="Low complexity" evidence="1">
    <location>
        <begin position="46"/>
        <end position="69"/>
    </location>
</feature>
<dbReference type="Pfam" id="PF25431">
    <property type="entry name" value="zf-C17orf113"/>
    <property type="match status" value="1"/>
</dbReference>
<dbReference type="SUPFAM" id="SSF53098">
    <property type="entry name" value="Ribonuclease H-like"/>
    <property type="match status" value="1"/>
</dbReference>